<gene>
    <name evidence="6" type="ORF">TSTA_010070</name>
</gene>
<organism evidence="6 7">
    <name type="scientific">Talaromyces stipitatus (strain ATCC 10500 / CBS 375.48 / QM 6759 / NRRL 1006)</name>
    <name type="common">Penicillium stipitatum</name>
    <dbReference type="NCBI Taxonomy" id="441959"/>
    <lineage>
        <taxon>Eukaryota</taxon>
        <taxon>Fungi</taxon>
        <taxon>Dikarya</taxon>
        <taxon>Ascomycota</taxon>
        <taxon>Pezizomycotina</taxon>
        <taxon>Eurotiomycetes</taxon>
        <taxon>Eurotiomycetidae</taxon>
        <taxon>Eurotiales</taxon>
        <taxon>Trichocomaceae</taxon>
        <taxon>Talaromyces</taxon>
        <taxon>Talaromyces sect. Talaromyces</taxon>
    </lineage>
</organism>
<dbReference type="OMA" id="PGFMWNS"/>
<dbReference type="InterPro" id="IPR051089">
    <property type="entry name" value="prtT"/>
</dbReference>
<evidence type="ECO:0000313" key="7">
    <source>
        <dbReference type="Proteomes" id="UP000001745"/>
    </source>
</evidence>
<name>B8MG22_TALSN</name>
<dbReference type="GeneID" id="8102803"/>
<reference evidence="7" key="1">
    <citation type="journal article" date="2015" name="Genome Announc.">
        <title>Genome sequence of the AIDS-associated pathogen Penicillium marneffei (ATCC18224) and its near taxonomic relative Talaromyces stipitatus (ATCC10500).</title>
        <authorList>
            <person name="Nierman W.C."/>
            <person name="Fedorova-Abrams N.D."/>
            <person name="Andrianopoulos A."/>
        </authorList>
    </citation>
    <scope>NUCLEOTIDE SEQUENCE [LARGE SCALE GENOMIC DNA]</scope>
    <source>
        <strain evidence="7">ATCC 10500 / CBS 375.48 / QM 6759 / NRRL 1006</strain>
    </source>
</reference>
<dbReference type="VEuPathDB" id="FungiDB:TSTA_010070"/>
<evidence type="ECO:0000256" key="2">
    <source>
        <dbReference type="ARBA" id="ARBA00023015"/>
    </source>
</evidence>
<protein>
    <recommendedName>
        <fullName evidence="8">Transcription factor domain-containing protein</fullName>
    </recommendedName>
</protein>
<comment type="subcellular location">
    <subcellularLocation>
        <location evidence="1">Nucleus</location>
    </subcellularLocation>
</comment>
<dbReference type="OrthoDB" id="3163292at2759"/>
<dbReference type="Proteomes" id="UP000001745">
    <property type="component" value="Unassembled WGS sequence"/>
</dbReference>
<proteinExistence type="predicted"/>
<evidence type="ECO:0000256" key="4">
    <source>
        <dbReference type="ARBA" id="ARBA00023163"/>
    </source>
</evidence>
<dbReference type="PANTHER" id="PTHR31845:SF17">
    <property type="entry name" value="ZN(II)2CYS6 TRANSCRIPTION FACTOR (EUROFUNG)"/>
    <property type="match status" value="1"/>
</dbReference>
<keyword evidence="4" id="KW-0804">Transcription</keyword>
<keyword evidence="5" id="KW-0539">Nucleus</keyword>
<dbReference type="GO" id="GO:0000976">
    <property type="term" value="F:transcription cis-regulatory region binding"/>
    <property type="evidence" value="ECO:0007669"/>
    <property type="project" value="TreeGrafter"/>
</dbReference>
<dbReference type="PhylomeDB" id="B8MG22"/>
<evidence type="ECO:0000313" key="6">
    <source>
        <dbReference type="EMBL" id="EED15889.1"/>
    </source>
</evidence>
<dbReference type="STRING" id="441959.B8MG22"/>
<dbReference type="GO" id="GO:0000981">
    <property type="term" value="F:DNA-binding transcription factor activity, RNA polymerase II-specific"/>
    <property type="evidence" value="ECO:0007669"/>
    <property type="project" value="TreeGrafter"/>
</dbReference>
<accession>B8MG22</accession>
<dbReference type="eggNOG" id="ENOG502SHQM">
    <property type="taxonomic scope" value="Eukaryota"/>
</dbReference>
<keyword evidence="2" id="KW-0805">Transcription regulation</keyword>
<dbReference type="EMBL" id="EQ962656">
    <property type="protein sequence ID" value="EED15889.1"/>
    <property type="molecule type" value="Genomic_DNA"/>
</dbReference>
<evidence type="ECO:0008006" key="8">
    <source>
        <dbReference type="Google" id="ProtNLM"/>
    </source>
</evidence>
<dbReference type="CDD" id="cd12148">
    <property type="entry name" value="fungal_TF_MHR"/>
    <property type="match status" value="1"/>
</dbReference>
<dbReference type="PANTHER" id="PTHR31845">
    <property type="entry name" value="FINGER DOMAIN PROTEIN, PUTATIVE-RELATED"/>
    <property type="match status" value="1"/>
</dbReference>
<sequence>MSKHVHTDGFKSVEIIQGYYISLLSATPANYLGEERLWLYTNYAFSIAAELGLDHRARQRNTRNVHDTTSVMCQRMARNRERNWLQILLWECANSAACGRITTLPETELTQNIENWWLHPLADSTNRSTCAFTLFRREMAALDADLRTQAVLPHPNHPHWIAERVDLALDSWVERWISFPLATTSDTTIAPPPLEAEFPAVYLYYVYLHGRLLTLCYALYYVSKNNNTEHDLNAIREDCFEAAVKVCEIAVQDLQKMGDSLYCMLAPTWAMISYAAVLALQLFPLLHGARPGNDVELLSLLGLVTLHLERAGSTPPHRFGIATLLGQHLKIILRTRASNLVDLAPHSENKNFPSLDTQRQAYNEPLAGTAGLADMQSYDDFWTSFDPFFASTTVLPEMESNGEPFANVF</sequence>
<evidence type="ECO:0000256" key="3">
    <source>
        <dbReference type="ARBA" id="ARBA00023125"/>
    </source>
</evidence>
<dbReference type="GO" id="GO:0005634">
    <property type="term" value="C:nucleus"/>
    <property type="evidence" value="ECO:0007669"/>
    <property type="project" value="UniProtKB-SubCell"/>
</dbReference>
<dbReference type="InParanoid" id="B8MG22"/>
<evidence type="ECO:0000256" key="1">
    <source>
        <dbReference type="ARBA" id="ARBA00004123"/>
    </source>
</evidence>
<dbReference type="HOGENOM" id="CLU_050474_0_0_1"/>
<dbReference type="RefSeq" id="XP_002483123.1">
    <property type="nucleotide sequence ID" value="XM_002483078.1"/>
</dbReference>
<evidence type="ECO:0000256" key="5">
    <source>
        <dbReference type="ARBA" id="ARBA00023242"/>
    </source>
</evidence>
<keyword evidence="3" id="KW-0238">DNA-binding</keyword>
<keyword evidence="7" id="KW-1185">Reference proteome</keyword>
<dbReference type="AlphaFoldDB" id="B8MG22"/>